<keyword evidence="6" id="KW-0411">Iron-sulfur</keyword>
<dbReference type="Proteomes" id="UP000010474">
    <property type="component" value="Chromosome"/>
</dbReference>
<dbReference type="EMBL" id="CP003659">
    <property type="protein sequence ID" value="AFZ58524.1"/>
    <property type="molecule type" value="Genomic_DNA"/>
</dbReference>
<keyword evidence="9" id="KW-1185">Reference proteome</keyword>
<evidence type="ECO:0000256" key="1">
    <source>
        <dbReference type="ARBA" id="ARBA00001966"/>
    </source>
</evidence>
<evidence type="ECO:0000256" key="6">
    <source>
        <dbReference type="ARBA" id="ARBA00023014"/>
    </source>
</evidence>
<keyword evidence="5" id="KW-0408">Iron</keyword>
<dbReference type="KEGG" id="acy:Anacy_3111"/>
<dbReference type="CDD" id="cd01335">
    <property type="entry name" value="Radical_SAM"/>
    <property type="match status" value="1"/>
</dbReference>
<dbReference type="InterPro" id="IPR058240">
    <property type="entry name" value="rSAM_sf"/>
</dbReference>
<dbReference type="AlphaFoldDB" id="K9ZID0"/>
<evidence type="ECO:0000313" key="8">
    <source>
        <dbReference type="EMBL" id="AFZ58524.1"/>
    </source>
</evidence>
<evidence type="ECO:0000256" key="5">
    <source>
        <dbReference type="ARBA" id="ARBA00023004"/>
    </source>
</evidence>
<dbReference type="InterPro" id="IPR013785">
    <property type="entry name" value="Aldolase_TIM"/>
</dbReference>
<evidence type="ECO:0000259" key="7">
    <source>
        <dbReference type="PROSITE" id="PS51918"/>
    </source>
</evidence>
<dbReference type="GO" id="GO:0046872">
    <property type="term" value="F:metal ion binding"/>
    <property type="evidence" value="ECO:0007669"/>
    <property type="project" value="UniProtKB-KW"/>
</dbReference>
<dbReference type="eggNOG" id="COG0731">
    <property type="taxonomic scope" value="Bacteria"/>
</dbReference>
<organism evidence="8 9">
    <name type="scientific">Anabaena cylindrica (strain ATCC 27899 / PCC 7122)</name>
    <dbReference type="NCBI Taxonomy" id="272123"/>
    <lineage>
        <taxon>Bacteria</taxon>
        <taxon>Bacillati</taxon>
        <taxon>Cyanobacteriota</taxon>
        <taxon>Cyanophyceae</taxon>
        <taxon>Nostocales</taxon>
        <taxon>Nostocaceae</taxon>
        <taxon>Anabaena</taxon>
    </lineage>
</organism>
<keyword evidence="3" id="KW-0949">S-adenosyl-L-methionine</keyword>
<dbReference type="SFLD" id="SFLDS00029">
    <property type="entry name" value="Radical_SAM"/>
    <property type="match status" value="1"/>
</dbReference>
<dbReference type="HOGENOM" id="CLU_058377_2_0_3"/>
<proteinExistence type="predicted"/>
<dbReference type="Gene3D" id="3.20.20.70">
    <property type="entry name" value="Aldolase class I"/>
    <property type="match status" value="1"/>
</dbReference>
<evidence type="ECO:0000256" key="4">
    <source>
        <dbReference type="ARBA" id="ARBA00022723"/>
    </source>
</evidence>
<comment type="cofactor">
    <cofactor evidence="1">
        <name>[4Fe-4S] cluster</name>
        <dbReference type="ChEBI" id="CHEBI:49883"/>
    </cofactor>
</comment>
<dbReference type="InterPro" id="IPR007197">
    <property type="entry name" value="rSAM"/>
</dbReference>
<evidence type="ECO:0000256" key="3">
    <source>
        <dbReference type="ARBA" id="ARBA00022691"/>
    </source>
</evidence>
<dbReference type="SUPFAM" id="SSF102114">
    <property type="entry name" value="Radical SAM enzymes"/>
    <property type="match status" value="1"/>
</dbReference>
<protein>
    <submittedName>
        <fullName evidence="8">Radical SAM domain protein</fullName>
    </submittedName>
</protein>
<dbReference type="SFLD" id="SFLDG01083">
    <property type="entry name" value="Uncharacterised_Radical_SAM_Su"/>
    <property type="match status" value="1"/>
</dbReference>
<evidence type="ECO:0000256" key="2">
    <source>
        <dbReference type="ARBA" id="ARBA00022485"/>
    </source>
</evidence>
<dbReference type="PANTHER" id="PTHR43787:SF11">
    <property type="entry name" value="UPF0026 PROTEIN SLR1464"/>
    <property type="match status" value="1"/>
</dbReference>
<dbReference type="PANTHER" id="PTHR43787">
    <property type="entry name" value="FEMO COFACTOR BIOSYNTHESIS PROTEIN NIFB-RELATED"/>
    <property type="match status" value="1"/>
</dbReference>
<dbReference type="STRING" id="272123.Anacy_3111"/>
<keyword evidence="4" id="KW-0479">Metal-binding</keyword>
<dbReference type="PATRIC" id="fig|272123.3.peg.3392"/>
<dbReference type="InterPro" id="IPR040084">
    <property type="entry name" value="GTPase_Obg"/>
</dbReference>
<name>K9ZID0_ANACC</name>
<dbReference type="GO" id="GO:0051539">
    <property type="term" value="F:4 iron, 4 sulfur cluster binding"/>
    <property type="evidence" value="ECO:0007669"/>
    <property type="project" value="UniProtKB-KW"/>
</dbReference>
<evidence type="ECO:0000313" key="9">
    <source>
        <dbReference type="Proteomes" id="UP000010474"/>
    </source>
</evidence>
<dbReference type="Pfam" id="PF04055">
    <property type="entry name" value="Radical_SAM"/>
    <property type="match status" value="1"/>
</dbReference>
<dbReference type="GO" id="GO:0003824">
    <property type="term" value="F:catalytic activity"/>
    <property type="evidence" value="ECO:0007669"/>
    <property type="project" value="InterPro"/>
</dbReference>
<dbReference type="OrthoDB" id="9795504at2"/>
<dbReference type="RefSeq" id="WP_015215150.1">
    <property type="nucleotide sequence ID" value="NC_019771.1"/>
</dbReference>
<feature type="domain" description="Radical SAM core" evidence="7">
    <location>
        <begin position="24"/>
        <end position="255"/>
    </location>
</feature>
<keyword evidence="2" id="KW-0004">4Fe-4S</keyword>
<sequence>MSLSPSYAEKIEYSSVYGLVNSLRYGRSLGVDPIGISPTCSFNCVYCQLGNIRHQTTQRQIFVPTTQVISDLQAFIQKEIPIDVVTISGSGEPTLALNLEEILQATTYIINKPLVVLTNGTLLSDKSVRNALTVADIVAVKLDAVSSNQLRQINQPLETINLPDLLKGIEKFRQEYRGYMAIQTMILSSWTAETLANYINLMKRLQPDEIQLNIPTHTRVLVHQLESRSNEIVESRAYTCENFNCISTKELCSMADTIQNVTQIPVRYSSRRLAAQGRKQRQ</sequence>
<gene>
    <name evidence="8" type="ordered locus">Anacy_3111</name>
</gene>
<dbReference type="PROSITE" id="PS51918">
    <property type="entry name" value="RADICAL_SAM"/>
    <property type="match status" value="1"/>
</dbReference>
<accession>K9ZID0</accession>
<reference evidence="9" key="1">
    <citation type="journal article" date="2013" name="Proc. Natl. Acad. Sci. U.S.A.">
        <title>Improving the coverage of the cyanobacterial phylum using diversity-driven genome sequencing.</title>
        <authorList>
            <person name="Shih P.M."/>
            <person name="Wu D."/>
            <person name="Latifi A."/>
            <person name="Axen S.D."/>
            <person name="Fewer D.P."/>
            <person name="Talla E."/>
            <person name="Calteau A."/>
            <person name="Cai F."/>
            <person name="Tandeau de Marsac N."/>
            <person name="Rippka R."/>
            <person name="Herdman M."/>
            <person name="Sivonen K."/>
            <person name="Coursin T."/>
            <person name="Laurent T."/>
            <person name="Goodwin L."/>
            <person name="Nolan M."/>
            <person name="Davenport K.W."/>
            <person name="Han C.S."/>
            <person name="Rubin E.M."/>
            <person name="Eisen J.A."/>
            <person name="Woyke T."/>
            <person name="Gugger M."/>
            <person name="Kerfeld C.A."/>
        </authorList>
    </citation>
    <scope>NUCLEOTIDE SEQUENCE [LARGE SCALE GENOMIC DNA]</scope>
    <source>
        <strain evidence="9">ATCC 27899 / PCC 7122</strain>
    </source>
</reference>